<gene>
    <name evidence="1" type="primary">ybjI</name>
    <name evidence="1" type="ORF">VST7929_01117</name>
</gene>
<dbReference type="SUPFAM" id="SSF56784">
    <property type="entry name" value="HAD-like"/>
    <property type="match status" value="1"/>
</dbReference>
<sequence>MKPMTTPDIRLIASDMDGTLLDEQARLAPEFFDLFHQLKAQDIIFAAASGRQYYSLLETFAPVKDEMMFIAENGTLVMHQGQELYSCTIARDEIHAIVAAAREIENAYVVLCGKRSAYIETQAPEALAEFQKYYQRCEYVPDLLAVEDDFIKVAICHFGGTEALVYPSIYGQFGNTHQVVVSAKIWLDVMNAQASKGAAIEHLHRTMQFGPENTMSFGDYLNDLEMLNASGYSYAMANAHDAIKAAARFEAPSNAERGVLQVIEQLLAGEISGK</sequence>
<comment type="caution">
    <text evidence="1">The sequence shown here is derived from an EMBL/GenBank/DDBJ whole genome shotgun (WGS) entry which is preliminary data.</text>
</comment>
<dbReference type="InterPro" id="IPR036412">
    <property type="entry name" value="HAD-like_sf"/>
</dbReference>
<dbReference type="InterPro" id="IPR000150">
    <property type="entry name" value="Cof"/>
</dbReference>
<dbReference type="GO" id="GO:0043726">
    <property type="term" value="F:5-amino-6-(5-phosphoribitylamino)uracil phosphatase activity"/>
    <property type="evidence" value="ECO:0007669"/>
    <property type="project" value="UniProtKB-EC"/>
</dbReference>
<dbReference type="Pfam" id="PF08282">
    <property type="entry name" value="Hydrolase_3"/>
    <property type="match status" value="1"/>
</dbReference>
<name>A0ABN8DSE8_9VIBR</name>
<evidence type="ECO:0000313" key="1">
    <source>
        <dbReference type="EMBL" id="CAH0533253.1"/>
    </source>
</evidence>
<dbReference type="CDD" id="cd07518">
    <property type="entry name" value="HAD_YbiV-Like"/>
    <property type="match status" value="1"/>
</dbReference>
<evidence type="ECO:0000313" key="2">
    <source>
        <dbReference type="Proteomes" id="UP000838672"/>
    </source>
</evidence>
<dbReference type="Gene3D" id="3.40.50.1000">
    <property type="entry name" value="HAD superfamily/HAD-like"/>
    <property type="match status" value="1"/>
</dbReference>
<dbReference type="InterPro" id="IPR006379">
    <property type="entry name" value="HAD-SF_hydro_IIB"/>
</dbReference>
<reference evidence="1" key="1">
    <citation type="submission" date="2021-11" db="EMBL/GenBank/DDBJ databases">
        <authorList>
            <person name="Rodrigo-Torres L."/>
            <person name="Arahal R. D."/>
            <person name="Lucena T."/>
        </authorList>
    </citation>
    <scope>NUCLEOTIDE SEQUENCE</scope>
    <source>
        <strain evidence="1">CECT 7929</strain>
    </source>
</reference>
<dbReference type="NCBIfam" id="TIGR01484">
    <property type="entry name" value="HAD-SF-IIB"/>
    <property type="match status" value="1"/>
</dbReference>
<dbReference type="InterPro" id="IPR023214">
    <property type="entry name" value="HAD_sf"/>
</dbReference>
<keyword evidence="1" id="KW-0378">Hydrolase</keyword>
<dbReference type="PANTHER" id="PTHR10000">
    <property type="entry name" value="PHOSPHOSERINE PHOSPHATASE"/>
    <property type="match status" value="1"/>
</dbReference>
<dbReference type="Proteomes" id="UP000838672">
    <property type="component" value="Unassembled WGS sequence"/>
</dbReference>
<keyword evidence="2" id="KW-1185">Reference proteome</keyword>
<dbReference type="PANTHER" id="PTHR10000:SF53">
    <property type="entry name" value="5-AMINO-6-(5-PHOSPHO-D-RIBITYLAMINO)URACIL PHOSPHATASE YBJI-RELATED"/>
    <property type="match status" value="1"/>
</dbReference>
<dbReference type="SFLD" id="SFLDG01140">
    <property type="entry name" value="C2.B:_Phosphomannomutase_and_P"/>
    <property type="match status" value="1"/>
</dbReference>
<dbReference type="NCBIfam" id="TIGR00099">
    <property type="entry name" value="Cof-subfamily"/>
    <property type="match status" value="1"/>
</dbReference>
<organism evidence="1 2">
    <name type="scientific">Vibrio stylophorae</name>
    <dbReference type="NCBI Taxonomy" id="659351"/>
    <lineage>
        <taxon>Bacteria</taxon>
        <taxon>Pseudomonadati</taxon>
        <taxon>Pseudomonadota</taxon>
        <taxon>Gammaproteobacteria</taxon>
        <taxon>Vibrionales</taxon>
        <taxon>Vibrionaceae</taxon>
        <taxon>Vibrio</taxon>
    </lineage>
</organism>
<dbReference type="EC" id="3.1.3.104" evidence="1"/>
<dbReference type="Gene3D" id="3.30.1240.10">
    <property type="match status" value="1"/>
</dbReference>
<dbReference type="SFLD" id="SFLDS00003">
    <property type="entry name" value="Haloacid_Dehalogenase"/>
    <property type="match status" value="1"/>
</dbReference>
<dbReference type="SFLD" id="SFLDG01144">
    <property type="entry name" value="C2.B.4:_PGP_Like"/>
    <property type="match status" value="1"/>
</dbReference>
<dbReference type="EMBL" id="CAKLDI010000001">
    <property type="protein sequence ID" value="CAH0533253.1"/>
    <property type="molecule type" value="Genomic_DNA"/>
</dbReference>
<proteinExistence type="predicted"/>
<protein>
    <submittedName>
        <fullName evidence="1">5-amino-6-(5-phospho-D-ribitylamino)uracil phosphatase YbjI</fullName>
        <ecNumber evidence="1">3.1.3.104</ecNumber>
    </submittedName>
</protein>
<accession>A0ABN8DSE8</accession>